<feature type="compositionally biased region" description="Acidic residues" evidence="1">
    <location>
        <begin position="150"/>
        <end position="203"/>
    </location>
</feature>
<dbReference type="GeneID" id="30036470"/>
<dbReference type="AlphaFoldDB" id="A0A161HFW7"/>
<name>A0A161HFW7_9ASCO</name>
<dbReference type="Proteomes" id="UP000189580">
    <property type="component" value="Chromosome c"/>
</dbReference>
<reference evidence="2 3" key="1">
    <citation type="submission" date="2016-02" db="EMBL/GenBank/DDBJ databases">
        <title>Complete genome sequence and transcriptome regulation of the pentose utilising yeast Sugiyamaella lignohabitans.</title>
        <authorList>
            <person name="Bellasio M."/>
            <person name="Peymann A."/>
            <person name="Valli M."/>
            <person name="Sipitzky M."/>
            <person name="Graf A."/>
            <person name="Sauer M."/>
            <person name="Marx H."/>
            <person name="Mattanovich D."/>
        </authorList>
    </citation>
    <scope>NUCLEOTIDE SEQUENCE [LARGE SCALE GENOMIC DNA]</scope>
    <source>
        <strain evidence="2 3">CBS 10342</strain>
    </source>
</reference>
<proteinExistence type="predicted"/>
<gene>
    <name evidence="2" type="primary">tam14</name>
    <name evidence="2" type="ORF">AWJ20_4348</name>
</gene>
<dbReference type="InterPro" id="IPR031355">
    <property type="entry name" value="YBL010C/LAA2-like"/>
</dbReference>
<feature type="compositionally biased region" description="Basic and acidic residues" evidence="1">
    <location>
        <begin position="108"/>
        <end position="117"/>
    </location>
</feature>
<sequence>MAPDTETGSEKDRFDDAGDLGTVQDDSDSTDPGSIHESASPDGHESQLESLETGLDEDVGQLGTASGGWGSAPDPVAPASQEFAGTVDENDKLDQPPATEELQYELRSNSENEHELNENEALEDENDNHKTTEDPADDQSSAIPETLDVPVEDSEPQEEPQEDNDNIAEDDDFGEFDDFDEFDEFEEAQPAESDELDLADDGFDPPPASTESPLPAPSTSETTPAGTINHIPCLSETDFSNSAQLQASVLSTLKAMWKSSEEQSQTNASISHLQRSITIERTPTPSSERSYQYHVTEPGSYFSERSASLWQQLVVDGPHMHPTDWKKSSIRRLLLVSLGIPLDLDEILPNKNTKRLVLPNTPRKSNHTDSKKSPAKAGSGPGPTNTTTSTTPEGKSNDVSSRDKKSDDEKEALRQDTQIKLAAWHQLSTVTSEALDGMNEPELQTHVSTLQKALIEAQAMSTQWQQLLQAASQDKETFEGVIESLLEYAQRLRTRSK</sequence>
<feature type="region of interest" description="Disordered" evidence="1">
    <location>
        <begin position="1"/>
        <end position="230"/>
    </location>
</feature>
<dbReference type="OrthoDB" id="5378975at2759"/>
<feature type="region of interest" description="Disordered" evidence="1">
    <location>
        <begin position="355"/>
        <end position="413"/>
    </location>
</feature>
<feature type="compositionally biased region" description="Basic and acidic residues" evidence="1">
    <location>
        <begin position="400"/>
        <end position="413"/>
    </location>
</feature>
<accession>A0A161HFW7</accession>
<dbReference type="KEGG" id="slb:AWJ20_4348"/>
<evidence type="ECO:0000256" key="1">
    <source>
        <dbReference type="SAM" id="MobiDB-lite"/>
    </source>
</evidence>
<evidence type="ECO:0000313" key="2">
    <source>
        <dbReference type="EMBL" id="ANB11531.1"/>
    </source>
</evidence>
<keyword evidence="3" id="KW-1185">Reference proteome</keyword>
<feature type="compositionally biased region" description="Polar residues" evidence="1">
    <location>
        <begin position="209"/>
        <end position="226"/>
    </location>
</feature>
<dbReference type="PANTHER" id="PTHR38698:SF1">
    <property type="entry name" value="FUNGAL PROTEIN"/>
    <property type="match status" value="1"/>
</dbReference>
<dbReference type="PANTHER" id="PTHR38698">
    <property type="entry name" value="EXPRESSED PROTEIN"/>
    <property type="match status" value="1"/>
</dbReference>
<dbReference type="RefSeq" id="XP_018734008.1">
    <property type="nucleotide sequence ID" value="XM_018881415.1"/>
</dbReference>
<dbReference type="EMBL" id="CP014500">
    <property type="protein sequence ID" value="ANB11531.1"/>
    <property type="molecule type" value="Genomic_DNA"/>
</dbReference>
<feature type="compositionally biased region" description="Low complexity" evidence="1">
    <location>
        <begin position="382"/>
        <end position="392"/>
    </location>
</feature>
<protein>
    <submittedName>
        <fullName evidence="2">Conserved fungal protein</fullName>
    </submittedName>
</protein>
<evidence type="ECO:0000313" key="3">
    <source>
        <dbReference type="Proteomes" id="UP000189580"/>
    </source>
</evidence>
<dbReference type="Pfam" id="PF17104">
    <property type="entry name" value="YBL010C_LAA2"/>
    <property type="match status" value="1"/>
</dbReference>
<organism evidence="2 3">
    <name type="scientific">Sugiyamaella lignohabitans</name>
    <dbReference type="NCBI Taxonomy" id="796027"/>
    <lineage>
        <taxon>Eukaryota</taxon>
        <taxon>Fungi</taxon>
        <taxon>Dikarya</taxon>
        <taxon>Ascomycota</taxon>
        <taxon>Saccharomycotina</taxon>
        <taxon>Dipodascomycetes</taxon>
        <taxon>Dipodascales</taxon>
        <taxon>Trichomonascaceae</taxon>
        <taxon>Sugiyamaella</taxon>
    </lineage>
</organism>